<dbReference type="PATRIC" id="fig|1302649.3.peg.1423"/>
<dbReference type="Proteomes" id="UP000029380">
    <property type="component" value="Unassembled WGS sequence"/>
</dbReference>
<evidence type="ECO:0000256" key="2">
    <source>
        <dbReference type="ARBA" id="ARBA00023315"/>
    </source>
</evidence>
<dbReference type="RefSeq" id="WP_038026153.1">
    <property type="nucleotide sequence ID" value="NZ_JPVU01000153.1"/>
</dbReference>
<protein>
    <submittedName>
        <fullName evidence="4">Phosphinothricin N-acetyltransferase</fullName>
    </submittedName>
</protein>
<evidence type="ECO:0000256" key="1">
    <source>
        <dbReference type="ARBA" id="ARBA00022679"/>
    </source>
</evidence>
<keyword evidence="2" id="KW-0012">Acyltransferase</keyword>
<accession>A0A091C0R5</accession>
<dbReference type="AlphaFoldDB" id="A0A091C0R5"/>
<dbReference type="CDD" id="cd04301">
    <property type="entry name" value="NAT_SF"/>
    <property type="match status" value="1"/>
</dbReference>
<evidence type="ECO:0000313" key="4">
    <source>
        <dbReference type="EMBL" id="KFN91396.1"/>
    </source>
</evidence>
<name>A0A091C0R5_9ENTE</name>
<dbReference type="SUPFAM" id="SSF55729">
    <property type="entry name" value="Acyl-CoA N-acyltransferases (Nat)"/>
    <property type="match status" value="1"/>
</dbReference>
<dbReference type="InterPro" id="IPR000182">
    <property type="entry name" value="GNAT_dom"/>
</dbReference>
<dbReference type="OrthoDB" id="9798006at2"/>
<evidence type="ECO:0000313" key="5">
    <source>
        <dbReference type="Proteomes" id="UP000029380"/>
    </source>
</evidence>
<dbReference type="PROSITE" id="PS51186">
    <property type="entry name" value="GNAT"/>
    <property type="match status" value="1"/>
</dbReference>
<proteinExistence type="predicted"/>
<comment type="caution">
    <text evidence="4">The sequence shown here is derived from an EMBL/GenBank/DDBJ whole genome shotgun (WGS) entry which is preliminary data.</text>
</comment>
<dbReference type="PANTHER" id="PTHR43072">
    <property type="entry name" value="N-ACETYLTRANSFERASE"/>
    <property type="match status" value="1"/>
</dbReference>
<dbReference type="PANTHER" id="PTHR43072:SF23">
    <property type="entry name" value="UPF0039 PROTEIN C11D3.02C"/>
    <property type="match status" value="1"/>
</dbReference>
<organism evidence="4 5">
    <name type="scientific">Tetragenococcus muriaticus PMC-11-5</name>
    <dbReference type="NCBI Taxonomy" id="1302649"/>
    <lineage>
        <taxon>Bacteria</taxon>
        <taxon>Bacillati</taxon>
        <taxon>Bacillota</taxon>
        <taxon>Bacilli</taxon>
        <taxon>Lactobacillales</taxon>
        <taxon>Enterococcaceae</taxon>
        <taxon>Tetragenococcus</taxon>
    </lineage>
</organism>
<dbReference type="GO" id="GO:0016747">
    <property type="term" value="F:acyltransferase activity, transferring groups other than amino-acyl groups"/>
    <property type="evidence" value="ECO:0007669"/>
    <property type="project" value="InterPro"/>
</dbReference>
<dbReference type="InterPro" id="IPR016181">
    <property type="entry name" value="Acyl_CoA_acyltransferase"/>
</dbReference>
<keyword evidence="1 4" id="KW-0808">Transferase</keyword>
<dbReference type="Pfam" id="PF00583">
    <property type="entry name" value="Acetyltransf_1"/>
    <property type="match status" value="1"/>
</dbReference>
<gene>
    <name evidence="4" type="ORF">TMUPMC115_1419</name>
</gene>
<reference evidence="4 5" key="1">
    <citation type="submission" date="2014-08" db="EMBL/GenBank/DDBJ databases">
        <title>Genome sequence of Tetragenococcus muriaticus.</title>
        <authorList>
            <person name="Chuea-nongthon C."/>
            <person name="Rodtong S."/>
            <person name="Yongsawatdigul J."/>
            <person name="Steele J.L."/>
            <person name="Liu X.-y."/>
            <person name="Speers J."/>
            <person name="Glasner J.D."/>
            <person name="Neeno-Eckwall E.C."/>
        </authorList>
    </citation>
    <scope>NUCLEOTIDE SEQUENCE [LARGE SCALE GENOMIC DNA]</scope>
    <source>
        <strain evidence="4 5">PMC-11-5</strain>
    </source>
</reference>
<feature type="domain" description="N-acetyltransferase" evidence="3">
    <location>
        <begin position="3"/>
        <end position="161"/>
    </location>
</feature>
<sequence>MEYKVREMKETDWKAVYDIYYQGMKSNLATFKVERPTYKEFDQERLQKGRFVLLDNEKVIGWTTLKQAYTIPEYRGVAEVSIYIANDYKGKGAGTTLLNHLIVFSEKAGFWTLEADIFANNYGSQRLHEKSGFRKVGYREKLGKDQYGKWRDTVLMERRSKKVGRD</sequence>
<evidence type="ECO:0000259" key="3">
    <source>
        <dbReference type="PROSITE" id="PS51186"/>
    </source>
</evidence>
<dbReference type="EMBL" id="JPVU01000153">
    <property type="protein sequence ID" value="KFN91396.1"/>
    <property type="molecule type" value="Genomic_DNA"/>
</dbReference>
<dbReference type="Gene3D" id="3.40.630.30">
    <property type="match status" value="1"/>
</dbReference>